<dbReference type="PANTHER" id="PTHR43485:SF1">
    <property type="entry name" value="FORMATE HYDROGENLYASE SUBUNIT 5-RELATED"/>
    <property type="match status" value="1"/>
</dbReference>
<comment type="caution">
    <text evidence="1">The sequence shown here is derived from an EMBL/GenBank/DDBJ whole genome shotgun (WGS) entry which is preliminary data.</text>
</comment>
<dbReference type="Gene3D" id="1.10.645.10">
    <property type="entry name" value="Cytochrome-c3 Hydrogenase, chain B"/>
    <property type="match status" value="1"/>
</dbReference>
<dbReference type="Proteomes" id="UP001524587">
    <property type="component" value="Unassembled WGS sequence"/>
</dbReference>
<evidence type="ECO:0008006" key="3">
    <source>
        <dbReference type="Google" id="ProtNLM"/>
    </source>
</evidence>
<sequence>MSGRLRVPAATLVRAGRASAALPATRFELSEAGWADLAERLLTDPIAASGLWSDGEQVHVLLLESPDAPLIASGPVEAKRFLALSPMRPLLTVPERMVRDLWGIEAMGARDLRPWLDHGMWTQSAPLASRPGPVAWPPEPPEFLWTEEDERAGAMALPIGPVQPLLQGPGQLRVAVCGERVRRLEMLLGSSHRGVALRLHGAGPVEAGLLVGRIDATRCVAYEAAFAQAVESAFGWSVDGPTRGLRSAMVALERIANRLRASGDVACRDRLLEACAAAFGHRLMRGAIGPGGWARRPDERALEHLPAALSLLEPSLARTDRPAEDPLETKRDLAIVRRGLSGLLPFVPATPALPAGVREGLGSAETLFGPLWVWVRFENGTVTAWHAVDPALARVHALEQAAPGTALDVLLAEIARLGLSVAGADQ</sequence>
<name>A0ABT1W8N6_9PROT</name>
<dbReference type="InterPro" id="IPR037232">
    <property type="entry name" value="NADH_quin_OxRdtase_su_C/D-like"/>
</dbReference>
<dbReference type="EMBL" id="JAMSKV010000007">
    <property type="protein sequence ID" value="MCQ8278745.1"/>
    <property type="molecule type" value="Genomic_DNA"/>
</dbReference>
<dbReference type="PANTHER" id="PTHR43485">
    <property type="entry name" value="HYDROGENASE-4 COMPONENT G"/>
    <property type="match status" value="1"/>
</dbReference>
<dbReference type="InterPro" id="IPR029014">
    <property type="entry name" value="NiFe-Hase_large"/>
</dbReference>
<dbReference type="InterPro" id="IPR052197">
    <property type="entry name" value="ComplexI_49kDa-like"/>
</dbReference>
<reference evidence="1 2" key="1">
    <citation type="submission" date="2022-06" db="EMBL/GenBank/DDBJ databases">
        <title>Endosaccharibacter gen. nov., sp. nov., endophytic bacteria isolated from sugarcane.</title>
        <authorList>
            <person name="Pitiwittayakul N."/>
            <person name="Yukphan P."/>
            <person name="Charoenyingcharoen P."/>
            <person name="Tanasupawat S."/>
        </authorList>
    </citation>
    <scope>NUCLEOTIDE SEQUENCE [LARGE SCALE GENOMIC DNA]</scope>
    <source>
        <strain evidence="1 2">KSS8</strain>
    </source>
</reference>
<keyword evidence="2" id="KW-1185">Reference proteome</keyword>
<dbReference type="SUPFAM" id="SSF56762">
    <property type="entry name" value="HydB/Nqo4-like"/>
    <property type="match status" value="1"/>
</dbReference>
<protein>
    <recommendedName>
        <fullName evidence="3">NADH-quinone oxidoreductase subunit D domain-containing protein</fullName>
    </recommendedName>
</protein>
<proteinExistence type="predicted"/>
<dbReference type="SUPFAM" id="SSF143243">
    <property type="entry name" value="Nqo5-like"/>
    <property type="match status" value="1"/>
</dbReference>
<dbReference type="RefSeq" id="WP_422864222.1">
    <property type="nucleotide sequence ID" value="NZ_JAMSKV010000007.1"/>
</dbReference>
<organism evidence="1 2">
    <name type="scientific">Endosaccharibacter trunci</name>
    <dbReference type="NCBI Taxonomy" id="2812733"/>
    <lineage>
        <taxon>Bacteria</taxon>
        <taxon>Pseudomonadati</taxon>
        <taxon>Pseudomonadota</taxon>
        <taxon>Alphaproteobacteria</taxon>
        <taxon>Acetobacterales</taxon>
        <taxon>Acetobacteraceae</taxon>
        <taxon>Endosaccharibacter</taxon>
    </lineage>
</organism>
<gene>
    <name evidence="1" type="ORF">NFI95_09800</name>
</gene>
<evidence type="ECO:0000313" key="2">
    <source>
        <dbReference type="Proteomes" id="UP001524587"/>
    </source>
</evidence>
<accession>A0ABT1W8N6</accession>
<evidence type="ECO:0000313" key="1">
    <source>
        <dbReference type="EMBL" id="MCQ8278745.1"/>
    </source>
</evidence>